<keyword evidence="2" id="KW-0805">Transcription regulation</keyword>
<evidence type="ECO:0000256" key="3">
    <source>
        <dbReference type="ARBA" id="ARBA00023125"/>
    </source>
</evidence>
<feature type="domain" description="LysR substrate-binding" evidence="6">
    <location>
        <begin position="94"/>
        <end position="267"/>
    </location>
</feature>
<dbReference type="GO" id="GO:0043565">
    <property type="term" value="F:sequence-specific DNA binding"/>
    <property type="evidence" value="ECO:0007669"/>
    <property type="project" value="TreeGrafter"/>
</dbReference>
<comment type="caution">
    <text evidence="7">The sequence shown here is derived from an EMBL/GenBank/DDBJ whole genome shotgun (WGS) entry which is preliminary data.</text>
</comment>
<dbReference type="EMBL" id="JAEIJD010000003">
    <property type="protein sequence ID" value="MBI6629439.1"/>
    <property type="molecule type" value="Genomic_DNA"/>
</dbReference>
<dbReference type="SUPFAM" id="SSF46785">
    <property type="entry name" value="Winged helix' DNA-binding domain"/>
    <property type="match status" value="1"/>
</dbReference>
<organism evidence="7 8">
    <name type="scientific">Pontibaca salina</name>
    <dbReference type="NCBI Taxonomy" id="2795731"/>
    <lineage>
        <taxon>Bacteria</taxon>
        <taxon>Pseudomonadati</taxon>
        <taxon>Pseudomonadota</taxon>
        <taxon>Alphaproteobacteria</taxon>
        <taxon>Rhodobacterales</taxon>
        <taxon>Roseobacteraceae</taxon>
        <taxon>Pontibaca</taxon>
    </lineage>
</organism>
<dbReference type="Proteomes" id="UP000613255">
    <property type="component" value="Unassembled WGS sequence"/>
</dbReference>
<keyword evidence="8" id="KW-1185">Reference proteome</keyword>
<dbReference type="RefSeq" id="WP_198685458.1">
    <property type="nucleotide sequence ID" value="NZ_JAEIJD010000003.1"/>
</dbReference>
<evidence type="ECO:0000256" key="2">
    <source>
        <dbReference type="ARBA" id="ARBA00023015"/>
    </source>
</evidence>
<dbReference type="AlphaFoldDB" id="A0A934HTR3"/>
<evidence type="ECO:0000313" key="8">
    <source>
        <dbReference type="Proteomes" id="UP000613255"/>
    </source>
</evidence>
<dbReference type="Gene3D" id="3.40.190.10">
    <property type="entry name" value="Periplasmic binding protein-like II"/>
    <property type="match status" value="2"/>
</dbReference>
<protein>
    <submittedName>
        <fullName evidence="7">LysR family transcriptional regulator</fullName>
    </submittedName>
</protein>
<evidence type="ECO:0000259" key="5">
    <source>
        <dbReference type="Pfam" id="PF00126"/>
    </source>
</evidence>
<dbReference type="Pfam" id="PF03466">
    <property type="entry name" value="LysR_substrate"/>
    <property type="match status" value="1"/>
</dbReference>
<proteinExistence type="inferred from homology"/>
<feature type="domain" description="HTH lysR-type" evidence="5">
    <location>
        <begin position="11"/>
        <end position="70"/>
    </location>
</feature>
<dbReference type="SUPFAM" id="SSF53850">
    <property type="entry name" value="Periplasmic binding protein-like II"/>
    <property type="match status" value="1"/>
</dbReference>
<evidence type="ECO:0000256" key="1">
    <source>
        <dbReference type="ARBA" id="ARBA00009437"/>
    </source>
</evidence>
<keyword evidence="3" id="KW-0238">DNA-binding</keyword>
<sequence length="284" mass="31425">MSDRPFDNLPLEWVRAFEAAGRTGSFTAAAHEIDLTQAAISQRIANLEAMIGARLFLRQRRGVALTVEGEAWLPHVSHALTLLQQSSEDLFSTRRRKITISASASVIQNWLVPRLTRLEPDDRMQISFSTMVVAADFDRQADTVEIRHGNGLWPGRRTARLFAEELAPVASPHLLNAGERWQDLPKIAVSGPRPGWQEWGEYGDRPHVRFDTMTSAIAAAVAGVGVLLASLPLCAEALKRGDLVPLSDHKLHPSDSYWFTASEAALPARQWERLTGIFCSDDAV</sequence>
<accession>A0A934HTR3</accession>
<dbReference type="InterPro" id="IPR036390">
    <property type="entry name" value="WH_DNA-bd_sf"/>
</dbReference>
<evidence type="ECO:0000256" key="4">
    <source>
        <dbReference type="ARBA" id="ARBA00023163"/>
    </source>
</evidence>
<dbReference type="InterPro" id="IPR005119">
    <property type="entry name" value="LysR_subst-bd"/>
</dbReference>
<dbReference type="PRINTS" id="PR00039">
    <property type="entry name" value="HTHLYSR"/>
</dbReference>
<dbReference type="GO" id="GO:0006351">
    <property type="term" value="P:DNA-templated transcription"/>
    <property type="evidence" value="ECO:0007669"/>
    <property type="project" value="TreeGrafter"/>
</dbReference>
<name>A0A934HTR3_9RHOB</name>
<dbReference type="Pfam" id="PF00126">
    <property type="entry name" value="HTH_1"/>
    <property type="match status" value="1"/>
</dbReference>
<dbReference type="PANTHER" id="PTHR30537:SF79">
    <property type="entry name" value="TRANSCRIPTIONAL REGULATOR-RELATED"/>
    <property type="match status" value="1"/>
</dbReference>
<dbReference type="Gene3D" id="1.10.10.10">
    <property type="entry name" value="Winged helix-like DNA-binding domain superfamily/Winged helix DNA-binding domain"/>
    <property type="match status" value="1"/>
</dbReference>
<dbReference type="InterPro" id="IPR036388">
    <property type="entry name" value="WH-like_DNA-bd_sf"/>
</dbReference>
<comment type="similarity">
    <text evidence="1">Belongs to the LysR transcriptional regulatory family.</text>
</comment>
<dbReference type="InterPro" id="IPR000847">
    <property type="entry name" value="LysR_HTH_N"/>
</dbReference>
<evidence type="ECO:0000259" key="6">
    <source>
        <dbReference type="Pfam" id="PF03466"/>
    </source>
</evidence>
<reference evidence="7" key="1">
    <citation type="submission" date="2020-12" db="EMBL/GenBank/DDBJ databases">
        <title>Pontibaca salina gen. nov., sp. nov., isolated from marine sediment.</title>
        <authorList>
            <person name="Bo J."/>
            <person name="Wang S."/>
            <person name="Song X."/>
            <person name="Du Z."/>
        </authorList>
    </citation>
    <scope>NUCLEOTIDE SEQUENCE</scope>
    <source>
        <strain evidence="7">S1109L</strain>
    </source>
</reference>
<keyword evidence="4" id="KW-0804">Transcription</keyword>
<gene>
    <name evidence="7" type="ORF">JAO82_06035</name>
</gene>
<evidence type="ECO:0000313" key="7">
    <source>
        <dbReference type="EMBL" id="MBI6629439.1"/>
    </source>
</evidence>
<dbReference type="GO" id="GO:0003700">
    <property type="term" value="F:DNA-binding transcription factor activity"/>
    <property type="evidence" value="ECO:0007669"/>
    <property type="project" value="InterPro"/>
</dbReference>
<dbReference type="InterPro" id="IPR058163">
    <property type="entry name" value="LysR-type_TF_proteobact-type"/>
</dbReference>
<dbReference type="PANTHER" id="PTHR30537">
    <property type="entry name" value="HTH-TYPE TRANSCRIPTIONAL REGULATOR"/>
    <property type="match status" value="1"/>
</dbReference>